<dbReference type="GO" id="GO:0016874">
    <property type="term" value="F:ligase activity"/>
    <property type="evidence" value="ECO:0007669"/>
    <property type="project" value="UniProtKB-KW"/>
</dbReference>
<dbReference type="InterPro" id="IPR025110">
    <property type="entry name" value="AMP-bd_C"/>
</dbReference>
<feature type="domain" description="AMP-dependent synthetase/ligase" evidence="6">
    <location>
        <begin position="51"/>
        <end position="464"/>
    </location>
</feature>
<dbReference type="InterPro" id="IPR020845">
    <property type="entry name" value="AMP-binding_CS"/>
</dbReference>
<name>A0A316U821_9BASI</name>
<dbReference type="GeneID" id="37013926"/>
<evidence type="ECO:0000256" key="3">
    <source>
        <dbReference type="ARBA" id="ARBA00022832"/>
    </source>
</evidence>
<feature type="region of interest" description="Disordered" evidence="5">
    <location>
        <begin position="1"/>
        <end position="24"/>
    </location>
</feature>
<evidence type="ECO:0000256" key="4">
    <source>
        <dbReference type="ARBA" id="ARBA00023098"/>
    </source>
</evidence>
<evidence type="ECO:0000259" key="7">
    <source>
        <dbReference type="Pfam" id="PF13193"/>
    </source>
</evidence>
<dbReference type="Pfam" id="PF13193">
    <property type="entry name" value="AMP-binding_C"/>
    <property type="match status" value="1"/>
</dbReference>
<evidence type="ECO:0000256" key="5">
    <source>
        <dbReference type="SAM" id="MobiDB-lite"/>
    </source>
</evidence>
<accession>A0A316U821</accession>
<keyword evidence="9" id="KW-1185">Reference proteome</keyword>
<dbReference type="STRING" id="1684307.A0A316U821"/>
<evidence type="ECO:0000313" key="8">
    <source>
        <dbReference type="EMBL" id="PWN21282.1"/>
    </source>
</evidence>
<dbReference type="Gene3D" id="3.40.50.12780">
    <property type="entry name" value="N-terminal domain of ligase-like"/>
    <property type="match status" value="1"/>
</dbReference>
<dbReference type="InterPro" id="IPR000873">
    <property type="entry name" value="AMP-dep_synth/lig_dom"/>
</dbReference>
<dbReference type="Gene3D" id="3.30.300.30">
    <property type="match status" value="1"/>
</dbReference>
<feature type="domain" description="AMP-binding enzyme C-terminal" evidence="7">
    <location>
        <begin position="515"/>
        <end position="551"/>
    </location>
</feature>
<comment type="similarity">
    <text evidence="1">Belongs to the ATP-dependent AMP-binding enzyme family.</text>
</comment>
<reference evidence="8 9" key="1">
    <citation type="journal article" date="2018" name="Mol. Biol. Evol.">
        <title>Broad Genomic Sampling Reveals a Smut Pathogenic Ancestry of the Fungal Clade Ustilaginomycotina.</title>
        <authorList>
            <person name="Kijpornyongpan T."/>
            <person name="Mondo S.J."/>
            <person name="Barry K."/>
            <person name="Sandor L."/>
            <person name="Lee J."/>
            <person name="Lipzen A."/>
            <person name="Pangilinan J."/>
            <person name="LaButti K."/>
            <person name="Hainaut M."/>
            <person name="Henrissat B."/>
            <person name="Grigoriev I.V."/>
            <person name="Spatafora J.W."/>
            <person name="Aime M.C."/>
        </authorList>
    </citation>
    <scope>NUCLEOTIDE SEQUENCE [LARGE SCALE GENOMIC DNA]</scope>
    <source>
        <strain evidence="8 9">MCA 4718</strain>
    </source>
</reference>
<dbReference type="AlphaFoldDB" id="A0A316U821"/>
<gene>
    <name evidence="8" type="ORF">BCV69DRAFT_282018</name>
</gene>
<dbReference type="Proteomes" id="UP000245942">
    <property type="component" value="Unassembled WGS sequence"/>
</dbReference>
<evidence type="ECO:0000259" key="6">
    <source>
        <dbReference type="Pfam" id="PF00501"/>
    </source>
</evidence>
<feature type="compositionally biased region" description="Low complexity" evidence="5">
    <location>
        <begin position="559"/>
        <end position="573"/>
    </location>
</feature>
<dbReference type="RefSeq" id="XP_025348442.1">
    <property type="nucleotide sequence ID" value="XM_025492192.1"/>
</dbReference>
<sequence length="637" mass="70247">MGTMQAYTPPTTSLPPQGRPFELRLSPTNSSQLHNHTALTPLIFLLRAALIHPKKLAIKHPERGWQITFDVWAARCLNLAFALKTLGGKRSWKSPPLQWEKGMRVAILAPNAPMILDAYHGVLAAGGIVVPLNIRNTPAELQYVIEHSGSSILLVDWELEAQLTPEARKGRLVIICRDSGGQDKEDEYEAFLAHGRQQWDLAQQEEAKRHPEAPLSDWALLPSPPEDSPCALCYTSGTTGRPKGVLTTHRGSYLAAIANAIEASLTPDSTYLWVLPIFHACGWCFPWASTLSFSTQLTLRKVDPERIWRAFREEGVTHYSGAPTVQISLVNHPGASRLPQEVKVAVAASAPTADLLRRMEELHLHPVHVYGLTESYGPLVRRYPKPEWQELPLDERARLMARQGHGFAAADEARVVRLKEVQGGKREVVVVNVDGEERLVDVQRNGEEIGEIALRGNIVMQGYYRDEESTKGTIKAGYFLTGDLAARHPGGEIEIKDRGKDVIISGGENISSLMVESELASHPLVLESSVVARPHEKWGERGHAFIVLRSDSPVTPHASPQSPSSSPSQSHSQGGEGEGGGEVGEKEKELVEDLKRHCRDRMSGFAIPAWWTFVEALPKTSTGKVQKNVLRGRVAKL</sequence>
<feature type="region of interest" description="Disordered" evidence="5">
    <location>
        <begin position="552"/>
        <end position="585"/>
    </location>
</feature>
<evidence type="ECO:0000313" key="9">
    <source>
        <dbReference type="Proteomes" id="UP000245942"/>
    </source>
</evidence>
<feature type="compositionally biased region" description="Polar residues" evidence="5">
    <location>
        <begin position="1"/>
        <end position="15"/>
    </location>
</feature>
<proteinExistence type="inferred from homology"/>
<keyword evidence="2" id="KW-0436">Ligase</keyword>
<evidence type="ECO:0000256" key="2">
    <source>
        <dbReference type="ARBA" id="ARBA00022598"/>
    </source>
</evidence>
<evidence type="ECO:0000256" key="1">
    <source>
        <dbReference type="ARBA" id="ARBA00006432"/>
    </source>
</evidence>
<organism evidence="8 9">
    <name type="scientific">Pseudomicrostroma glucosiphilum</name>
    <dbReference type="NCBI Taxonomy" id="1684307"/>
    <lineage>
        <taxon>Eukaryota</taxon>
        <taxon>Fungi</taxon>
        <taxon>Dikarya</taxon>
        <taxon>Basidiomycota</taxon>
        <taxon>Ustilaginomycotina</taxon>
        <taxon>Exobasidiomycetes</taxon>
        <taxon>Microstromatales</taxon>
        <taxon>Microstromatales incertae sedis</taxon>
        <taxon>Pseudomicrostroma</taxon>
    </lineage>
</organism>
<dbReference type="PANTHER" id="PTHR43859">
    <property type="entry name" value="ACYL-ACTIVATING ENZYME"/>
    <property type="match status" value="1"/>
</dbReference>
<keyword evidence="4" id="KW-0443">Lipid metabolism</keyword>
<dbReference type="OrthoDB" id="10253115at2759"/>
<dbReference type="PANTHER" id="PTHR43859:SF4">
    <property type="entry name" value="BUTANOATE--COA LIGASE AAE1-RELATED"/>
    <property type="match status" value="1"/>
</dbReference>
<dbReference type="Pfam" id="PF00501">
    <property type="entry name" value="AMP-binding"/>
    <property type="match status" value="1"/>
</dbReference>
<keyword evidence="3" id="KW-0276">Fatty acid metabolism</keyword>
<dbReference type="SUPFAM" id="SSF56801">
    <property type="entry name" value="Acetyl-CoA synthetase-like"/>
    <property type="match status" value="1"/>
</dbReference>
<protein>
    <submittedName>
        <fullName evidence="8">Acetyl-CoA synthetase-like protein</fullName>
    </submittedName>
</protein>
<dbReference type="EMBL" id="KZ819325">
    <property type="protein sequence ID" value="PWN21282.1"/>
    <property type="molecule type" value="Genomic_DNA"/>
</dbReference>
<dbReference type="GO" id="GO:0006631">
    <property type="term" value="P:fatty acid metabolic process"/>
    <property type="evidence" value="ECO:0007669"/>
    <property type="project" value="UniProtKB-KW"/>
</dbReference>
<dbReference type="InterPro" id="IPR045851">
    <property type="entry name" value="AMP-bd_C_sf"/>
</dbReference>
<dbReference type="InterPro" id="IPR042099">
    <property type="entry name" value="ANL_N_sf"/>
</dbReference>
<dbReference type="PROSITE" id="PS00455">
    <property type="entry name" value="AMP_BINDING"/>
    <property type="match status" value="1"/>
</dbReference>